<evidence type="ECO:0000256" key="8">
    <source>
        <dbReference type="ARBA" id="ARBA00023136"/>
    </source>
</evidence>
<dbReference type="InterPro" id="IPR003439">
    <property type="entry name" value="ABC_transporter-like_ATP-bd"/>
</dbReference>
<dbReference type="Gene3D" id="3.40.50.300">
    <property type="entry name" value="P-loop containing nucleotide triphosphate hydrolases"/>
    <property type="match status" value="2"/>
</dbReference>
<evidence type="ECO:0000256" key="2">
    <source>
        <dbReference type="ARBA" id="ARBA00022448"/>
    </source>
</evidence>
<dbReference type="Pfam" id="PF00005">
    <property type="entry name" value="ABC_tran"/>
    <property type="match status" value="2"/>
</dbReference>
<comment type="subcellular location">
    <subcellularLocation>
        <location evidence="1">Cell membrane</location>
        <topology evidence="1">Peripheral membrane protein</topology>
    </subcellularLocation>
</comment>
<gene>
    <name evidence="10" type="ORF">KDK_80770</name>
</gene>
<dbReference type="PROSITE" id="PS50893">
    <property type="entry name" value="ABC_TRANSPORTER_2"/>
    <property type="match status" value="2"/>
</dbReference>
<dbReference type="SMART" id="SM00382">
    <property type="entry name" value="AAA"/>
    <property type="match status" value="2"/>
</dbReference>
<evidence type="ECO:0000313" key="10">
    <source>
        <dbReference type="EMBL" id="GCE24277.1"/>
    </source>
</evidence>
<keyword evidence="7" id="KW-1278">Translocase</keyword>
<name>A0A402AYY6_9CHLR</name>
<dbReference type="PANTHER" id="PTHR43790">
    <property type="entry name" value="CARBOHYDRATE TRANSPORT ATP-BINDING PROTEIN MG119-RELATED"/>
    <property type="match status" value="1"/>
</dbReference>
<comment type="caution">
    <text evidence="10">The sequence shown here is derived from an EMBL/GenBank/DDBJ whole genome shotgun (WGS) entry which is preliminary data.</text>
</comment>
<sequence>MIPSKPLLTMEHISKSFPGVVALADANLSVLPGEVHALVGQNGAGKSTLIKILTGAYAREGGDIIFNGQEVNFQAPQQAQAHGISTIYQEINLVPLRSVSENVFMGKEPRNRLGLLDWRKMHAETRKLLERLSISIDVAQPLLNYNIAIQQMVAIARALSFDSRLVIMDEPTSSLNEGEVETLFSIIRQLKAEHVAVIFVGHRLDELYAICDRVTIMRDGRTIEVCAMNELSRVELVAKMLGKELTDVRQHGQTSFSASAHHADERVLLEARELTRDRVLQGASVAVHAGEIVGLAGLLGSGRSEVARALFGADPTDSGQLFVSDRQVHFRTPADAIQARLGFCPEDRKADGIIPYLSVRENLTLALLPTLARYGIVAQKRQQEIVDTFIRRLDIKTAGPDQPIRELSGGNQQKVLLARWLCMNPQLLILDEPTRGIDVGAKAEIQALIEELAEKGLGVLMISSELEELIEGSDRIVVLRDGQTVASLPRSEFSQDVLMAAMAQDSKPVVSGRQDEVQHGEA</sequence>
<dbReference type="EMBL" id="BIFS01000002">
    <property type="protein sequence ID" value="GCE24277.1"/>
    <property type="molecule type" value="Genomic_DNA"/>
</dbReference>
<dbReference type="FunFam" id="3.40.50.300:FF:000127">
    <property type="entry name" value="Ribose import ATP-binding protein RbsA"/>
    <property type="match status" value="1"/>
</dbReference>
<evidence type="ECO:0000256" key="1">
    <source>
        <dbReference type="ARBA" id="ARBA00004202"/>
    </source>
</evidence>
<dbReference type="GO" id="GO:0005886">
    <property type="term" value="C:plasma membrane"/>
    <property type="evidence" value="ECO:0007669"/>
    <property type="project" value="UniProtKB-SubCell"/>
</dbReference>
<keyword evidence="2" id="KW-0813">Transport</keyword>
<protein>
    <submittedName>
        <fullName evidence="10">Sugar ABC transporter ATP-binding protein</fullName>
    </submittedName>
</protein>
<feature type="domain" description="ABC transporter" evidence="9">
    <location>
        <begin position="263"/>
        <end position="506"/>
    </location>
</feature>
<dbReference type="InterPro" id="IPR017871">
    <property type="entry name" value="ABC_transporter-like_CS"/>
</dbReference>
<evidence type="ECO:0000259" key="9">
    <source>
        <dbReference type="PROSITE" id="PS50893"/>
    </source>
</evidence>
<dbReference type="Proteomes" id="UP000287188">
    <property type="component" value="Unassembled WGS sequence"/>
</dbReference>
<evidence type="ECO:0000256" key="5">
    <source>
        <dbReference type="ARBA" id="ARBA00022741"/>
    </source>
</evidence>
<dbReference type="CDD" id="cd03216">
    <property type="entry name" value="ABC_Carb_Monos_I"/>
    <property type="match status" value="1"/>
</dbReference>
<keyword evidence="4" id="KW-0677">Repeat</keyword>
<dbReference type="GO" id="GO:0005524">
    <property type="term" value="F:ATP binding"/>
    <property type="evidence" value="ECO:0007669"/>
    <property type="project" value="UniProtKB-KW"/>
</dbReference>
<evidence type="ECO:0000256" key="6">
    <source>
        <dbReference type="ARBA" id="ARBA00022840"/>
    </source>
</evidence>
<evidence type="ECO:0000256" key="3">
    <source>
        <dbReference type="ARBA" id="ARBA00022475"/>
    </source>
</evidence>
<keyword evidence="8" id="KW-0472">Membrane</keyword>
<dbReference type="CDD" id="cd03215">
    <property type="entry name" value="ABC_Carb_Monos_II"/>
    <property type="match status" value="1"/>
</dbReference>
<keyword evidence="11" id="KW-1185">Reference proteome</keyword>
<dbReference type="GO" id="GO:0016887">
    <property type="term" value="F:ATP hydrolysis activity"/>
    <property type="evidence" value="ECO:0007669"/>
    <property type="project" value="InterPro"/>
</dbReference>
<reference evidence="11" key="1">
    <citation type="submission" date="2018-12" db="EMBL/GenBank/DDBJ databases">
        <title>Tengunoibacter tsumagoiensis gen. nov., sp. nov., Dictyobacter kobayashii sp. nov., D. alpinus sp. nov., and D. joshuensis sp. nov. and description of Dictyobacteraceae fam. nov. within the order Ktedonobacterales isolated from Tengu-no-mugimeshi.</title>
        <authorList>
            <person name="Wang C.M."/>
            <person name="Zheng Y."/>
            <person name="Sakai Y."/>
            <person name="Toyoda A."/>
            <person name="Minakuchi Y."/>
            <person name="Abe K."/>
            <person name="Yokota A."/>
            <person name="Yabe S."/>
        </authorList>
    </citation>
    <scope>NUCLEOTIDE SEQUENCE [LARGE SCALE GENOMIC DNA]</scope>
    <source>
        <strain evidence="11">Uno11</strain>
    </source>
</reference>
<accession>A0A402AYY6</accession>
<evidence type="ECO:0000313" key="11">
    <source>
        <dbReference type="Proteomes" id="UP000287188"/>
    </source>
</evidence>
<dbReference type="InterPro" id="IPR003593">
    <property type="entry name" value="AAA+_ATPase"/>
</dbReference>
<feature type="domain" description="ABC transporter" evidence="9">
    <location>
        <begin position="8"/>
        <end position="244"/>
    </location>
</feature>
<dbReference type="InterPro" id="IPR050107">
    <property type="entry name" value="ABC_carbohydrate_import_ATPase"/>
</dbReference>
<dbReference type="PROSITE" id="PS00211">
    <property type="entry name" value="ABC_TRANSPORTER_1"/>
    <property type="match status" value="1"/>
</dbReference>
<keyword evidence="3" id="KW-1003">Cell membrane</keyword>
<organism evidence="10 11">
    <name type="scientific">Dictyobacter kobayashii</name>
    <dbReference type="NCBI Taxonomy" id="2014872"/>
    <lineage>
        <taxon>Bacteria</taxon>
        <taxon>Bacillati</taxon>
        <taxon>Chloroflexota</taxon>
        <taxon>Ktedonobacteria</taxon>
        <taxon>Ktedonobacterales</taxon>
        <taxon>Dictyobacteraceae</taxon>
        <taxon>Dictyobacter</taxon>
    </lineage>
</organism>
<proteinExistence type="predicted"/>
<dbReference type="RefSeq" id="WP_126557522.1">
    <property type="nucleotide sequence ID" value="NZ_BIFS01000002.1"/>
</dbReference>
<dbReference type="PANTHER" id="PTHR43790:SF9">
    <property type="entry name" value="GALACTOFURANOSE TRANSPORTER ATP-BINDING PROTEIN YTFR"/>
    <property type="match status" value="1"/>
</dbReference>
<dbReference type="InterPro" id="IPR027417">
    <property type="entry name" value="P-loop_NTPase"/>
</dbReference>
<dbReference type="SUPFAM" id="SSF52540">
    <property type="entry name" value="P-loop containing nucleoside triphosphate hydrolases"/>
    <property type="match status" value="2"/>
</dbReference>
<keyword evidence="5" id="KW-0547">Nucleotide-binding</keyword>
<dbReference type="AlphaFoldDB" id="A0A402AYY6"/>
<keyword evidence="6 10" id="KW-0067">ATP-binding</keyword>
<evidence type="ECO:0000256" key="7">
    <source>
        <dbReference type="ARBA" id="ARBA00022967"/>
    </source>
</evidence>
<dbReference type="OrthoDB" id="9771863at2"/>
<evidence type="ECO:0000256" key="4">
    <source>
        <dbReference type="ARBA" id="ARBA00022737"/>
    </source>
</evidence>